<dbReference type="AlphaFoldDB" id="A0A7W9UXV2"/>
<dbReference type="RefSeq" id="WP_246494374.1">
    <property type="nucleotide sequence ID" value="NZ_JACHJL010000003.1"/>
</dbReference>
<name>A0A7W9UXV2_9ACTN</name>
<proteinExistence type="predicted"/>
<reference evidence="2 3" key="1">
    <citation type="submission" date="2020-08" db="EMBL/GenBank/DDBJ databases">
        <title>Genomic Encyclopedia of Type Strains, Phase III (KMG-III): the genomes of soil and plant-associated and newly described type strains.</title>
        <authorList>
            <person name="Whitman W."/>
        </authorList>
    </citation>
    <scope>NUCLEOTIDE SEQUENCE [LARGE SCALE GENOMIC DNA]</scope>
    <source>
        <strain evidence="2 3">CECT 8305</strain>
    </source>
</reference>
<feature type="domain" description="DNA primase/polymerase bifunctional N-terminal" evidence="1">
    <location>
        <begin position="21"/>
        <end position="202"/>
    </location>
</feature>
<keyword evidence="3" id="KW-1185">Reference proteome</keyword>
<comment type="caution">
    <text evidence="2">The sequence shown here is derived from an EMBL/GenBank/DDBJ whole genome shotgun (WGS) entry which is preliminary data.</text>
</comment>
<dbReference type="SMART" id="SM00943">
    <property type="entry name" value="Prim-Pol"/>
    <property type="match status" value="1"/>
</dbReference>
<accession>A0A7W9UXV2</accession>
<evidence type="ECO:0000313" key="2">
    <source>
        <dbReference type="EMBL" id="MBB5934711.1"/>
    </source>
</evidence>
<dbReference type="Proteomes" id="UP000588098">
    <property type="component" value="Unassembled WGS sequence"/>
</dbReference>
<evidence type="ECO:0000259" key="1">
    <source>
        <dbReference type="SMART" id="SM00943"/>
    </source>
</evidence>
<sequence length="219" mass="23747">MDVTASAQIPRQCDEPLLDAAVRYAEERHWDVHPGTWLEAVQGGEQCSCQRPDCPAPGAHPVRADWASQATGSAVAARRLWSKTPRASILLPTGRSFDAIEVSESAGCLALARMERMTVPLGPITCTPARRMLFWVLPGGAQKMPDLVRKVGWPSAALDLIPRGEGDYVVAPPSRIGLQGSVLWARQPTMANRWLPDAEELVSALAYASGREAATSRQR</sequence>
<dbReference type="Pfam" id="PF09250">
    <property type="entry name" value="Prim-Pol"/>
    <property type="match status" value="1"/>
</dbReference>
<gene>
    <name evidence="2" type="ORF">FHS42_001758</name>
</gene>
<dbReference type="InterPro" id="IPR015330">
    <property type="entry name" value="DNA_primase/pol_bifunc_N"/>
</dbReference>
<protein>
    <recommendedName>
        <fullName evidence="1">DNA primase/polymerase bifunctional N-terminal domain-containing protein</fullName>
    </recommendedName>
</protein>
<evidence type="ECO:0000313" key="3">
    <source>
        <dbReference type="Proteomes" id="UP000588098"/>
    </source>
</evidence>
<organism evidence="2 3">
    <name type="scientific">Streptomyces zagrosensis</name>
    <dbReference type="NCBI Taxonomy" id="1042984"/>
    <lineage>
        <taxon>Bacteria</taxon>
        <taxon>Bacillati</taxon>
        <taxon>Actinomycetota</taxon>
        <taxon>Actinomycetes</taxon>
        <taxon>Kitasatosporales</taxon>
        <taxon>Streptomycetaceae</taxon>
        <taxon>Streptomyces</taxon>
    </lineage>
</organism>
<dbReference type="EMBL" id="JACHJL010000003">
    <property type="protein sequence ID" value="MBB5934711.1"/>
    <property type="molecule type" value="Genomic_DNA"/>
</dbReference>